<feature type="transmembrane region" description="Helical" evidence="1">
    <location>
        <begin position="12"/>
        <end position="33"/>
    </location>
</feature>
<keyword evidence="1" id="KW-0812">Transmembrane</keyword>
<sequence length="123" mass="13596">MRYHTLRQKQRGISLSGLLIWAVILILVSISGLKVAPAYIEFSSIKRNLAAMVKDIDTQTTSPSQIKISFDKRAQIDGIKSINGQDIKINKENGRIVLSASYAVQIPLVSNISLHIDFQASSE</sequence>
<evidence type="ECO:0000313" key="2">
    <source>
        <dbReference type="EMBL" id="SEN94161.1"/>
    </source>
</evidence>
<proteinExistence type="predicted"/>
<reference evidence="3" key="1">
    <citation type="submission" date="2016-10" db="EMBL/GenBank/DDBJ databases">
        <authorList>
            <person name="Varghese N."/>
            <person name="Submissions S."/>
        </authorList>
    </citation>
    <scope>NUCLEOTIDE SEQUENCE [LARGE SCALE GENOMIC DNA]</scope>
    <source>
        <strain evidence="3">Nm76</strain>
    </source>
</reference>
<keyword evidence="1" id="KW-1133">Transmembrane helix</keyword>
<dbReference type="EMBL" id="FODO01000002">
    <property type="protein sequence ID" value="SEN94161.1"/>
    <property type="molecule type" value="Genomic_DNA"/>
</dbReference>
<keyword evidence="3" id="KW-1185">Reference proteome</keyword>
<evidence type="ECO:0000313" key="3">
    <source>
        <dbReference type="Proteomes" id="UP000198814"/>
    </source>
</evidence>
<gene>
    <name evidence="2" type="ORF">SAMN05216333_102175</name>
</gene>
<dbReference type="Pfam" id="PF16137">
    <property type="entry name" value="DUF4845"/>
    <property type="match status" value="1"/>
</dbReference>
<dbReference type="RefSeq" id="WP_090316159.1">
    <property type="nucleotide sequence ID" value="NZ_FNOE01000003.1"/>
</dbReference>
<name>A0A1H8KNB1_9PROT</name>
<evidence type="ECO:0000256" key="1">
    <source>
        <dbReference type="SAM" id="Phobius"/>
    </source>
</evidence>
<accession>A0A1H8KNB1</accession>
<organism evidence="2 3">
    <name type="scientific">Nitrosomonas oligotropha</name>
    <dbReference type="NCBI Taxonomy" id="42354"/>
    <lineage>
        <taxon>Bacteria</taxon>
        <taxon>Pseudomonadati</taxon>
        <taxon>Pseudomonadota</taxon>
        <taxon>Betaproteobacteria</taxon>
        <taxon>Nitrosomonadales</taxon>
        <taxon>Nitrosomonadaceae</taxon>
        <taxon>Nitrosomonas</taxon>
    </lineage>
</organism>
<keyword evidence="1" id="KW-0472">Membrane</keyword>
<dbReference type="AlphaFoldDB" id="A0A1H8KNB1"/>
<dbReference type="Proteomes" id="UP000198814">
    <property type="component" value="Unassembled WGS sequence"/>
</dbReference>
<evidence type="ECO:0008006" key="4">
    <source>
        <dbReference type="Google" id="ProtNLM"/>
    </source>
</evidence>
<dbReference type="STRING" id="42354.SAMN05216333_102175"/>
<dbReference type="InterPro" id="IPR032314">
    <property type="entry name" value="DUF4845"/>
</dbReference>
<dbReference type="OrthoDB" id="9133279at2"/>
<protein>
    <recommendedName>
        <fullName evidence="4">DUF4845 domain-containing protein</fullName>
    </recommendedName>
</protein>